<dbReference type="Proteomes" id="UP001228581">
    <property type="component" value="Unassembled WGS sequence"/>
</dbReference>
<evidence type="ECO:0000259" key="6">
    <source>
        <dbReference type="SMART" id="SM00965"/>
    </source>
</evidence>
<protein>
    <submittedName>
        <fullName evidence="7">STN domain-containing protein</fullName>
    </submittedName>
</protein>
<evidence type="ECO:0000313" key="8">
    <source>
        <dbReference type="Proteomes" id="UP001228581"/>
    </source>
</evidence>
<dbReference type="InterPro" id="IPR011662">
    <property type="entry name" value="Secretin/TonB_short_N"/>
</dbReference>
<feature type="domain" description="Secretin/TonB short N-terminal" evidence="6">
    <location>
        <begin position="50"/>
        <end position="101"/>
    </location>
</feature>
<feature type="signal peptide" evidence="5">
    <location>
        <begin position="1"/>
        <end position="19"/>
    </location>
</feature>
<dbReference type="Pfam" id="PF07660">
    <property type="entry name" value="STN"/>
    <property type="match status" value="1"/>
</dbReference>
<dbReference type="InterPro" id="IPR058093">
    <property type="entry name" value="LA_2272-like"/>
</dbReference>
<gene>
    <name evidence="7" type="ORF">QNI19_15900</name>
</gene>
<comment type="caution">
    <text evidence="7">The sequence shown here is derived from an EMBL/GenBank/DDBJ whole genome shotgun (WGS) entry which is preliminary data.</text>
</comment>
<evidence type="ECO:0000256" key="1">
    <source>
        <dbReference type="ARBA" id="ARBA00022448"/>
    </source>
</evidence>
<dbReference type="SMART" id="SM00965">
    <property type="entry name" value="STN"/>
    <property type="match status" value="1"/>
</dbReference>
<feature type="compositionally biased region" description="Basic and acidic residues" evidence="4">
    <location>
        <begin position="161"/>
        <end position="181"/>
    </location>
</feature>
<dbReference type="NCBIfam" id="NF047436">
    <property type="entry name" value="LA_2272_repeat"/>
    <property type="match status" value="1"/>
</dbReference>
<dbReference type="RefSeq" id="WP_313997558.1">
    <property type="nucleotide sequence ID" value="NZ_JASJOT010000009.1"/>
</dbReference>
<feature type="region of interest" description="Disordered" evidence="4">
    <location>
        <begin position="149"/>
        <end position="261"/>
    </location>
</feature>
<reference evidence="7 8" key="1">
    <citation type="submission" date="2023-05" db="EMBL/GenBank/DDBJ databases">
        <authorList>
            <person name="Zhang X."/>
        </authorList>
    </citation>
    <scope>NUCLEOTIDE SEQUENCE [LARGE SCALE GENOMIC DNA]</scope>
    <source>
        <strain evidence="7 8">DM2B3-1</strain>
    </source>
</reference>
<proteinExistence type="predicted"/>
<sequence length="639" mass="69449">MRQLIIIALLFFCLNIAGAQTTVLEKKVNLELKDQTLEQALKLLKQRYGFHFSYSNSQIQLDRKINISVKNQPLRSVLDQLLKEASIKYKVVGDHIVLSSDPNKQSDATSDIRPVYPPVSRIQISTPPVASVTTVAPVREIKMEPIPVPQTDYKAERRRRNQEALKEVSDKVSDAARKVADKTTQAAKNIDKNLQKLAKDANVPPPSNIPLDGSVRLGNTEETGKDTLSTKDSVASANKKEEITQDSVMTTTDSTETGSEELEHRPFQISFVYPLSTNGAQGYKYVNKVSFNILSGYAGGLEGVEFGGIANLEKSYVKGVQFAGIANIVGGSVTGAQFAGITNIVKEPVEGVQFAGIANVTKGSVTKGGQFAGFINVSKGSVSSMQAAGFINVAQGDIHGAQAAGFINVAQGDIHGAQAAGFANVIKGDARGPQIAGFTNVARNLHGAQIGGFLNVARKVHGVQIGFINIADSVDGVQIGFLNIAKHGYYKVEVWGSETMYANAAFKMGTRQLHSIFAVGYRSEGSKNYIAYGYGMGTEITASNRLALNLDLIAWQINEGSTWTDELNMLNQFRANMSFRVGKRTQIFAGPTFNVYVSRLYDAEKERYGIPLTPWKVYDETHGNTNVVMWPGFNVGIRF</sequence>
<accession>A0ABT7CL55</accession>
<keyword evidence="8" id="KW-1185">Reference proteome</keyword>
<dbReference type="Gene3D" id="3.55.50.30">
    <property type="match status" value="1"/>
</dbReference>
<name>A0ABT7CL55_9BACT</name>
<evidence type="ECO:0000256" key="3">
    <source>
        <dbReference type="ARBA" id="ARBA00023237"/>
    </source>
</evidence>
<feature type="chain" id="PRO_5047177568" evidence="5">
    <location>
        <begin position="20"/>
        <end position="639"/>
    </location>
</feature>
<organism evidence="7 8">
    <name type="scientific">Xanthocytophaga flava</name>
    <dbReference type="NCBI Taxonomy" id="3048013"/>
    <lineage>
        <taxon>Bacteria</taxon>
        <taxon>Pseudomonadati</taxon>
        <taxon>Bacteroidota</taxon>
        <taxon>Cytophagia</taxon>
        <taxon>Cytophagales</taxon>
        <taxon>Rhodocytophagaceae</taxon>
        <taxon>Xanthocytophaga</taxon>
    </lineage>
</organism>
<keyword evidence="5" id="KW-0732">Signal</keyword>
<evidence type="ECO:0000256" key="5">
    <source>
        <dbReference type="SAM" id="SignalP"/>
    </source>
</evidence>
<evidence type="ECO:0000313" key="7">
    <source>
        <dbReference type="EMBL" id="MDJ1494428.1"/>
    </source>
</evidence>
<evidence type="ECO:0000256" key="4">
    <source>
        <dbReference type="SAM" id="MobiDB-lite"/>
    </source>
</evidence>
<feature type="compositionally biased region" description="Basic and acidic residues" evidence="4">
    <location>
        <begin position="189"/>
        <end position="199"/>
    </location>
</feature>
<keyword evidence="3" id="KW-0998">Cell outer membrane</keyword>
<keyword evidence="1" id="KW-0813">Transport</keyword>
<keyword evidence="2" id="KW-0472">Membrane</keyword>
<evidence type="ECO:0000256" key="2">
    <source>
        <dbReference type="ARBA" id="ARBA00023136"/>
    </source>
</evidence>
<dbReference type="EMBL" id="JASJOT010000009">
    <property type="protein sequence ID" value="MDJ1494428.1"/>
    <property type="molecule type" value="Genomic_DNA"/>
</dbReference>